<name>A0A5B1CG86_9BACT</name>
<protein>
    <submittedName>
        <fullName evidence="1">Uncharacterized protein</fullName>
    </submittedName>
</protein>
<proteinExistence type="predicted"/>
<keyword evidence="2" id="KW-1185">Reference proteome</keyword>
<comment type="caution">
    <text evidence="1">The sequence shown here is derived from an EMBL/GenBank/DDBJ whole genome shotgun (WGS) entry which is preliminary data.</text>
</comment>
<sequence length="57" mass="6264">MKSVTLAIMFQVTIMPLRNSRRGRITPGKLKLFCVFGSRSNASMRASVATKSAVMTD</sequence>
<accession>A0A5B1CG86</accession>
<reference evidence="1 2" key="1">
    <citation type="submission" date="2019-08" db="EMBL/GenBank/DDBJ databases">
        <title>Deep-cultivation of Planctomycetes and their phenomic and genomic characterization uncovers novel biology.</title>
        <authorList>
            <person name="Wiegand S."/>
            <person name="Jogler M."/>
            <person name="Boedeker C."/>
            <person name="Pinto D."/>
            <person name="Vollmers J."/>
            <person name="Rivas-Marin E."/>
            <person name="Kohn T."/>
            <person name="Peeters S.H."/>
            <person name="Heuer A."/>
            <person name="Rast P."/>
            <person name="Oberbeckmann S."/>
            <person name="Bunk B."/>
            <person name="Jeske O."/>
            <person name="Meyerdierks A."/>
            <person name="Storesund J.E."/>
            <person name="Kallscheuer N."/>
            <person name="Luecker S."/>
            <person name="Lage O.M."/>
            <person name="Pohl T."/>
            <person name="Merkel B.J."/>
            <person name="Hornburger P."/>
            <person name="Mueller R.-W."/>
            <person name="Bruemmer F."/>
            <person name="Labrenz M."/>
            <person name="Spormann A.M."/>
            <person name="Op Den Camp H."/>
            <person name="Overmann J."/>
            <person name="Amann R."/>
            <person name="Jetten M.S.M."/>
            <person name="Mascher T."/>
            <person name="Medema M.H."/>
            <person name="Devos D.P."/>
            <person name="Kaster A.-K."/>
            <person name="Ovreas L."/>
            <person name="Rohde M."/>
            <person name="Galperin M.Y."/>
            <person name="Jogler C."/>
        </authorList>
    </citation>
    <scope>NUCLEOTIDE SEQUENCE [LARGE SCALE GENOMIC DNA]</scope>
    <source>
        <strain evidence="1 2">LF1</strain>
    </source>
</reference>
<gene>
    <name evidence="1" type="ORF">LF1_21000</name>
</gene>
<dbReference type="Proteomes" id="UP000322699">
    <property type="component" value="Unassembled WGS sequence"/>
</dbReference>
<evidence type="ECO:0000313" key="2">
    <source>
        <dbReference type="Proteomes" id="UP000322699"/>
    </source>
</evidence>
<evidence type="ECO:0000313" key="1">
    <source>
        <dbReference type="EMBL" id="KAA1259566.1"/>
    </source>
</evidence>
<dbReference type="AlphaFoldDB" id="A0A5B1CG86"/>
<organism evidence="1 2">
    <name type="scientific">Rubripirellula obstinata</name>
    <dbReference type="NCBI Taxonomy" id="406547"/>
    <lineage>
        <taxon>Bacteria</taxon>
        <taxon>Pseudomonadati</taxon>
        <taxon>Planctomycetota</taxon>
        <taxon>Planctomycetia</taxon>
        <taxon>Pirellulales</taxon>
        <taxon>Pirellulaceae</taxon>
        <taxon>Rubripirellula</taxon>
    </lineage>
</organism>
<dbReference type="EMBL" id="VRLW01000001">
    <property type="protein sequence ID" value="KAA1259566.1"/>
    <property type="molecule type" value="Genomic_DNA"/>
</dbReference>